<evidence type="ECO:0000313" key="4">
    <source>
        <dbReference type="Proteomes" id="UP000321595"/>
    </source>
</evidence>
<reference evidence="3 4" key="1">
    <citation type="submission" date="2019-08" db="EMBL/GenBank/DDBJ databases">
        <authorList>
            <person name="Liang Q."/>
        </authorList>
    </citation>
    <scope>NUCLEOTIDE SEQUENCE [LARGE SCALE GENOMIC DNA]</scope>
    <source>
        <strain evidence="3 4">V1718</strain>
    </source>
</reference>
<dbReference type="Pfam" id="PF04316">
    <property type="entry name" value="FlgM"/>
    <property type="match status" value="1"/>
</dbReference>
<feature type="region of interest" description="Disordered" evidence="1">
    <location>
        <begin position="12"/>
        <end position="32"/>
    </location>
</feature>
<dbReference type="OrthoDB" id="9797114at2"/>
<dbReference type="Proteomes" id="UP000321595">
    <property type="component" value="Chromosome"/>
</dbReference>
<keyword evidence="3" id="KW-0282">Flagellum</keyword>
<accession>A0A5B8XTZ7</accession>
<dbReference type="InterPro" id="IPR031316">
    <property type="entry name" value="FlgM_C"/>
</dbReference>
<protein>
    <submittedName>
        <fullName evidence="3">Flagellar biosynthesis anti-sigma factor FlgM</fullName>
    </submittedName>
</protein>
<evidence type="ECO:0000256" key="1">
    <source>
        <dbReference type="SAM" id="MobiDB-lite"/>
    </source>
</evidence>
<keyword evidence="3" id="KW-0966">Cell projection</keyword>
<dbReference type="SUPFAM" id="SSF101498">
    <property type="entry name" value="Anti-sigma factor FlgM"/>
    <property type="match status" value="1"/>
</dbReference>
<name>A0A5B8XTZ7_9DELT</name>
<keyword evidence="4" id="KW-1185">Reference proteome</keyword>
<proteinExistence type="predicted"/>
<dbReference type="InterPro" id="IPR035890">
    <property type="entry name" value="Anti-sigma-28_factor_FlgM_sf"/>
</dbReference>
<dbReference type="RefSeq" id="WP_146961187.1">
    <property type="nucleotide sequence ID" value="NZ_CP042467.1"/>
</dbReference>
<sequence length="92" mass="9866">MKIQRVQKALEVKRVQSSQADTPAPSEAKADVIKLSGASKDLSARAMQASPEKVNLADLKAAISSGEYKPDLDRLADRLLTNSDAISSLLDE</sequence>
<evidence type="ECO:0000259" key="2">
    <source>
        <dbReference type="Pfam" id="PF04316"/>
    </source>
</evidence>
<dbReference type="AlphaFoldDB" id="A0A5B8XTZ7"/>
<dbReference type="KEGG" id="bbae:FRD01_15470"/>
<feature type="domain" description="Anti-sigma-28 factor FlgM C-terminal" evidence="2">
    <location>
        <begin position="31"/>
        <end position="80"/>
    </location>
</feature>
<evidence type="ECO:0000313" key="3">
    <source>
        <dbReference type="EMBL" id="QED28607.1"/>
    </source>
</evidence>
<gene>
    <name evidence="3" type="ORF">FRD01_15470</name>
</gene>
<keyword evidence="3" id="KW-0969">Cilium</keyword>
<dbReference type="EMBL" id="CP042467">
    <property type="protein sequence ID" value="QED28607.1"/>
    <property type="molecule type" value="Genomic_DNA"/>
</dbReference>
<organism evidence="3 4">
    <name type="scientific">Microvenator marinus</name>
    <dbReference type="NCBI Taxonomy" id="2600177"/>
    <lineage>
        <taxon>Bacteria</taxon>
        <taxon>Deltaproteobacteria</taxon>
        <taxon>Bradymonadales</taxon>
        <taxon>Microvenatoraceae</taxon>
        <taxon>Microvenator</taxon>
    </lineage>
</organism>